<feature type="signal peptide" evidence="5">
    <location>
        <begin position="1"/>
        <end position="26"/>
    </location>
</feature>
<evidence type="ECO:0000256" key="3">
    <source>
        <dbReference type="ARBA" id="ARBA00023237"/>
    </source>
</evidence>
<keyword evidence="4" id="KW-0798">TonB box</keyword>
<keyword evidence="9" id="KW-1185">Reference proteome</keyword>
<dbReference type="Pfam" id="PF07715">
    <property type="entry name" value="Plug"/>
    <property type="match status" value="1"/>
</dbReference>
<accession>A0A8J6IU12</accession>
<evidence type="ECO:0000256" key="4">
    <source>
        <dbReference type="RuleBase" id="RU003357"/>
    </source>
</evidence>
<evidence type="ECO:0000256" key="5">
    <source>
        <dbReference type="SAM" id="SignalP"/>
    </source>
</evidence>
<evidence type="ECO:0000256" key="1">
    <source>
        <dbReference type="ARBA" id="ARBA00004442"/>
    </source>
</evidence>
<feature type="chain" id="PRO_5035218089" evidence="5">
    <location>
        <begin position="27"/>
        <end position="995"/>
    </location>
</feature>
<feature type="domain" description="TonB-dependent receptor plug" evidence="7">
    <location>
        <begin position="53"/>
        <end position="156"/>
    </location>
</feature>
<comment type="subcellular location">
    <subcellularLocation>
        <location evidence="1 4">Cell outer membrane</location>
    </subcellularLocation>
</comment>
<sequence length="995" mass="109377">MKFNKTHLATSISLVLSAATIAPVMAQEAQKDEVEVINVTGIRGSMIKSMDVKRSSSGIVDAITAEDIGKFPDTNLAESLQRITGVAIDRSNGEGSEVSVRGFAGARNMVTLNGRQMPTTTGSRSFDFSNIAAESVSGVEVYKTSNAKVPTGGIGATINIQTSRPLSNPGEHTVVSAQVLDDSSTNEGGMTPELSGIYSNTTDDGKFGVAISASYSERESGNQQANVGTGWRSFNGLADQDWSGPYAEWGGVPKNEFQTNRPGEGDIYSVPQTTIYRFEEHQRVRTNAQLVLQYKPMDNLTATLDYTYVRKDEDTQFNDVSAWYGFSPSKNVWTDGPISSPLLYSEDYIENGVGLQDVAMGGGDYGTRDETKSVGLNIEWQVNDSLNLELDYHNSTAENKPNNEFGSSNNLAMAGFVRQAAATDFTGDLPILAVRGGNDIQPSDMIVTGSIFTNNRNKADIEQTQLRGEYVFDQAGSIDFGLSLTTAENHGQTKDISRGNWGGEGEAGMYSADLFPRKSIHDQFTDVSGGNFEDFQGIYGINDWEIMDTYFAFDFRGVRDEAARLLSKQELGDCGDSFCPSTNYASQVDRYNKEEMTSVYLQYNYEGFFGEMPYDVHVGVRYEETDVVSTSSVPVYQNAAQWQGASEVYLRDTPDFTFETQNGSYNHTLPSFNFNIEVTDGVMLRAAYSKTIGRPGYGDMIGGTILTKAGRLDGTDGSTGSAGLLPLESDNFDFSAEWYYDEGSYVSIGYFKKDVTNDLTTIDVPTTFGIYSPAQGPYRQEAQAAVGQDGDLQRQWIYDNYHEIDPEHVYMEAGNIIILGNPETDQQIEFNIHTPSNSDEDKGFDGVEFAIQHLFGESGFGGIVNYTSVDSDHTYDNFLVGEPQVAEFGISDTANVVGFYEKDGLSIRLAYNWRDKFLVSGYQGDVGPSPRYVEAYDQLDLTVSYELPQVEGLTLFLNGINITDNYKRESGRSELQVLNVTQQGARYNVGVRYAF</sequence>
<dbReference type="RefSeq" id="WP_186506845.1">
    <property type="nucleotide sequence ID" value="NZ_JACNEP010000007.1"/>
</dbReference>
<reference evidence="8" key="1">
    <citation type="journal article" date="2018" name="Int. J. Syst. Evol. Microbiol.">
        <title>Neptunicella marina gen. nov., sp. nov., isolated from surface seawater.</title>
        <authorList>
            <person name="Liu X."/>
            <person name="Lai Q."/>
            <person name="Du Y."/>
            <person name="Zhang X."/>
            <person name="Liu Z."/>
            <person name="Sun F."/>
            <person name="Shao Z."/>
        </authorList>
    </citation>
    <scope>NUCLEOTIDE SEQUENCE</scope>
    <source>
        <strain evidence="8">S27-2</strain>
    </source>
</reference>
<dbReference type="GO" id="GO:0009279">
    <property type="term" value="C:cell outer membrane"/>
    <property type="evidence" value="ECO:0007669"/>
    <property type="project" value="UniProtKB-SubCell"/>
</dbReference>
<keyword evidence="2 4" id="KW-0472">Membrane</keyword>
<evidence type="ECO:0000259" key="6">
    <source>
        <dbReference type="Pfam" id="PF00593"/>
    </source>
</evidence>
<dbReference type="NCBIfam" id="TIGR01782">
    <property type="entry name" value="TonB-Xanth-Caul"/>
    <property type="match status" value="1"/>
</dbReference>
<keyword evidence="5" id="KW-0732">Signal</keyword>
<gene>
    <name evidence="8" type="ORF">H8B19_10540</name>
</gene>
<dbReference type="InterPro" id="IPR036942">
    <property type="entry name" value="Beta-barrel_TonB_sf"/>
</dbReference>
<comment type="caution">
    <text evidence="8">The sequence shown here is derived from an EMBL/GenBank/DDBJ whole genome shotgun (WGS) entry which is preliminary data.</text>
</comment>
<evidence type="ECO:0000259" key="7">
    <source>
        <dbReference type="Pfam" id="PF07715"/>
    </source>
</evidence>
<dbReference type="Pfam" id="PF00593">
    <property type="entry name" value="TonB_dep_Rec_b-barrel"/>
    <property type="match status" value="1"/>
</dbReference>
<protein>
    <submittedName>
        <fullName evidence="8">TonB-dependent receptor</fullName>
    </submittedName>
</protein>
<dbReference type="PANTHER" id="PTHR40980">
    <property type="entry name" value="PLUG DOMAIN-CONTAINING PROTEIN"/>
    <property type="match status" value="1"/>
</dbReference>
<proteinExistence type="inferred from homology"/>
<dbReference type="InterPro" id="IPR012910">
    <property type="entry name" value="Plug_dom"/>
</dbReference>
<dbReference type="EMBL" id="JACNEP010000007">
    <property type="protein sequence ID" value="MBC3766319.1"/>
    <property type="molecule type" value="Genomic_DNA"/>
</dbReference>
<organism evidence="8 9">
    <name type="scientific">Neptunicella marina</name>
    <dbReference type="NCBI Taxonomy" id="2125989"/>
    <lineage>
        <taxon>Bacteria</taxon>
        <taxon>Pseudomonadati</taxon>
        <taxon>Pseudomonadota</taxon>
        <taxon>Gammaproteobacteria</taxon>
        <taxon>Alteromonadales</taxon>
        <taxon>Alteromonadaceae</taxon>
        <taxon>Neptunicella</taxon>
    </lineage>
</organism>
<dbReference type="AlphaFoldDB" id="A0A8J6IU12"/>
<evidence type="ECO:0000313" key="9">
    <source>
        <dbReference type="Proteomes" id="UP000601768"/>
    </source>
</evidence>
<dbReference type="Gene3D" id="2.40.170.20">
    <property type="entry name" value="TonB-dependent receptor, beta-barrel domain"/>
    <property type="match status" value="1"/>
</dbReference>
<dbReference type="InterPro" id="IPR037066">
    <property type="entry name" value="Plug_dom_sf"/>
</dbReference>
<name>A0A8J6IU12_9ALTE</name>
<comment type="similarity">
    <text evidence="4">Belongs to the TonB-dependent receptor family.</text>
</comment>
<dbReference type="Gene3D" id="2.170.130.10">
    <property type="entry name" value="TonB-dependent receptor, plug domain"/>
    <property type="match status" value="1"/>
</dbReference>
<keyword evidence="3" id="KW-0998">Cell outer membrane</keyword>
<evidence type="ECO:0000256" key="2">
    <source>
        <dbReference type="ARBA" id="ARBA00023136"/>
    </source>
</evidence>
<dbReference type="PANTHER" id="PTHR40980:SF3">
    <property type="entry name" value="TONB-DEPENDENT RECEPTOR-LIKE BETA-BARREL DOMAIN-CONTAINING PROTEIN"/>
    <property type="match status" value="1"/>
</dbReference>
<keyword evidence="8" id="KW-0675">Receptor</keyword>
<feature type="domain" description="TonB-dependent receptor-like beta-barrel" evidence="6">
    <location>
        <begin position="445"/>
        <end position="962"/>
    </location>
</feature>
<reference evidence="8" key="2">
    <citation type="submission" date="2020-08" db="EMBL/GenBank/DDBJ databases">
        <authorList>
            <person name="Lai Q."/>
        </authorList>
    </citation>
    <scope>NUCLEOTIDE SEQUENCE</scope>
    <source>
        <strain evidence="8">S27-2</strain>
    </source>
</reference>
<dbReference type="SUPFAM" id="SSF56935">
    <property type="entry name" value="Porins"/>
    <property type="match status" value="1"/>
</dbReference>
<dbReference type="InterPro" id="IPR010104">
    <property type="entry name" value="TonB_rcpt_bac"/>
</dbReference>
<dbReference type="Proteomes" id="UP000601768">
    <property type="component" value="Unassembled WGS sequence"/>
</dbReference>
<evidence type="ECO:0000313" key="8">
    <source>
        <dbReference type="EMBL" id="MBC3766319.1"/>
    </source>
</evidence>
<dbReference type="InterPro" id="IPR000531">
    <property type="entry name" value="Beta-barrel_TonB"/>
</dbReference>